<comment type="similarity">
    <text evidence="2 7">Belongs to the methyltransferase superfamily. L-isoaspartyl/D-aspartyl protein methyltransferase family.</text>
</comment>
<evidence type="ECO:0000256" key="3">
    <source>
        <dbReference type="ARBA" id="ARBA00022490"/>
    </source>
</evidence>
<dbReference type="NCBIfam" id="NF001453">
    <property type="entry name" value="PRK00312.1"/>
    <property type="match status" value="1"/>
</dbReference>
<keyword evidence="4 7" id="KW-0489">Methyltransferase</keyword>
<dbReference type="InterPro" id="IPR029063">
    <property type="entry name" value="SAM-dependent_MTases_sf"/>
</dbReference>
<evidence type="ECO:0000313" key="8">
    <source>
        <dbReference type="EMBL" id="SDZ88073.1"/>
    </source>
</evidence>
<dbReference type="Pfam" id="PF01135">
    <property type="entry name" value="PCMT"/>
    <property type="match status" value="1"/>
</dbReference>
<accession>A0A1H3WLS6</accession>
<sequence length="226" mass="26098">MRRYEDTYLHKGLRKQLITYLRDIRGIRDNRVLEAMNQVPRHYFLDSAFDRIAYDDRAFPIGEGQTISQPYTVAYQSQLLEVKPTDSILEIGTGSIYQASVLAAMGADVFTIERQRKLFDAQNDFPLRERFPNIHFFYGDGYKGLPDYAPFDKIIITAAAPYIPEKLMAQLKVGGKMVLPVQDEEEFQTMMRITKNDDGTWEEETFEHFSFVPMLEGSSDQGQSPR</sequence>
<dbReference type="GO" id="GO:0005737">
    <property type="term" value="C:cytoplasm"/>
    <property type="evidence" value="ECO:0007669"/>
    <property type="project" value="UniProtKB-SubCell"/>
</dbReference>
<keyword evidence="5 7" id="KW-0808">Transferase</keyword>
<dbReference type="FunFam" id="3.40.50.150:FF:000010">
    <property type="entry name" value="Protein-L-isoaspartate O-methyltransferase"/>
    <property type="match status" value="1"/>
</dbReference>
<dbReference type="GO" id="GO:0030091">
    <property type="term" value="P:protein repair"/>
    <property type="evidence" value="ECO:0007669"/>
    <property type="project" value="UniProtKB-UniRule"/>
</dbReference>
<dbReference type="EMBL" id="FNQY01000003">
    <property type="protein sequence ID" value="SDZ88073.1"/>
    <property type="molecule type" value="Genomic_DNA"/>
</dbReference>
<evidence type="ECO:0000256" key="4">
    <source>
        <dbReference type="ARBA" id="ARBA00022603"/>
    </source>
</evidence>
<comment type="catalytic activity">
    <reaction evidence="7">
        <text>[protein]-L-isoaspartate + S-adenosyl-L-methionine = [protein]-L-isoaspartate alpha-methyl ester + S-adenosyl-L-homocysteine</text>
        <dbReference type="Rhea" id="RHEA:12705"/>
        <dbReference type="Rhea" id="RHEA-COMP:12143"/>
        <dbReference type="Rhea" id="RHEA-COMP:12144"/>
        <dbReference type="ChEBI" id="CHEBI:57856"/>
        <dbReference type="ChEBI" id="CHEBI:59789"/>
        <dbReference type="ChEBI" id="CHEBI:90596"/>
        <dbReference type="ChEBI" id="CHEBI:90598"/>
        <dbReference type="EC" id="2.1.1.77"/>
    </reaction>
</comment>
<evidence type="ECO:0000256" key="7">
    <source>
        <dbReference type="HAMAP-Rule" id="MF_00090"/>
    </source>
</evidence>
<dbReference type="PANTHER" id="PTHR11579:SF0">
    <property type="entry name" value="PROTEIN-L-ISOASPARTATE(D-ASPARTATE) O-METHYLTRANSFERASE"/>
    <property type="match status" value="1"/>
</dbReference>
<comment type="subcellular location">
    <subcellularLocation>
        <location evidence="1 7">Cytoplasm</location>
    </subcellularLocation>
</comment>
<evidence type="ECO:0000256" key="6">
    <source>
        <dbReference type="ARBA" id="ARBA00022691"/>
    </source>
</evidence>
<feature type="active site" evidence="7">
    <location>
        <position position="68"/>
    </location>
</feature>
<dbReference type="EC" id="2.1.1.77" evidence="7"/>
<dbReference type="InterPro" id="IPR000682">
    <property type="entry name" value="PCMT"/>
</dbReference>
<dbReference type="Proteomes" id="UP000199041">
    <property type="component" value="Unassembled WGS sequence"/>
</dbReference>
<dbReference type="RefSeq" id="WP_091393993.1">
    <property type="nucleotide sequence ID" value="NZ_FNQY01000003.1"/>
</dbReference>
<dbReference type="PROSITE" id="PS01279">
    <property type="entry name" value="PCMT"/>
    <property type="match status" value="1"/>
</dbReference>
<dbReference type="SUPFAM" id="SSF53335">
    <property type="entry name" value="S-adenosyl-L-methionine-dependent methyltransferases"/>
    <property type="match status" value="1"/>
</dbReference>
<keyword evidence="3 7" id="KW-0963">Cytoplasm</keyword>
<dbReference type="HAMAP" id="MF_00090">
    <property type="entry name" value="PIMT"/>
    <property type="match status" value="1"/>
</dbReference>
<keyword evidence="6 7" id="KW-0949">S-adenosyl-L-methionine</keyword>
<dbReference type="CDD" id="cd02440">
    <property type="entry name" value="AdoMet_MTases"/>
    <property type="match status" value="1"/>
</dbReference>
<dbReference type="Gene3D" id="3.40.50.150">
    <property type="entry name" value="Vaccinia Virus protein VP39"/>
    <property type="match status" value="1"/>
</dbReference>
<reference evidence="8 9" key="1">
    <citation type="submission" date="2016-10" db="EMBL/GenBank/DDBJ databases">
        <authorList>
            <person name="de Groot N.N."/>
        </authorList>
    </citation>
    <scope>NUCLEOTIDE SEQUENCE [LARGE SCALE GENOMIC DNA]</scope>
    <source>
        <strain evidence="8 9">Vu-144</strain>
    </source>
</reference>
<protein>
    <recommendedName>
        <fullName evidence="7">Protein-L-isoaspartate O-methyltransferase</fullName>
        <ecNumber evidence="7">2.1.1.77</ecNumber>
    </recommendedName>
    <alternativeName>
        <fullName evidence="7">L-isoaspartyl protein carboxyl methyltransferase</fullName>
    </alternativeName>
    <alternativeName>
        <fullName evidence="7">Protein L-isoaspartyl methyltransferase</fullName>
    </alternativeName>
    <alternativeName>
        <fullName evidence="7">Protein-beta-aspartate methyltransferase</fullName>
        <shortName evidence="7">PIMT</shortName>
    </alternativeName>
</protein>
<dbReference type="GO" id="GO:0004719">
    <property type="term" value="F:protein-L-isoaspartate (D-aspartate) O-methyltransferase activity"/>
    <property type="evidence" value="ECO:0007669"/>
    <property type="project" value="UniProtKB-UniRule"/>
</dbReference>
<dbReference type="GO" id="GO:0032259">
    <property type="term" value="P:methylation"/>
    <property type="evidence" value="ECO:0007669"/>
    <property type="project" value="UniProtKB-KW"/>
</dbReference>
<dbReference type="AlphaFoldDB" id="A0A1H3WLS6"/>
<evidence type="ECO:0000256" key="5">
    <source>
        <dbReference type="ARBA" id="ARBA00022679"/>
    </source>
</evidence>
<dbReference type="NCBIfam" id="TIGR00080">
    <property type="entry name" value="pimt"/>
    <property type="match status" value="1"/>
</dbReference>
<name>A0A1H3WLS6_9BACT</name>
<dbReference type="OrthoDB" id="9810066at2"/>
<evidence type="ECO:0000256" key="1">
    <source>
        <dbReference type="ARBA" id="ARBA00004496"/>
    </source>
</evidence>
<keyword evidence="9" id="KW-1185">Reference proteome</keyword>
<dbReference type="PANTHER" id="PTHR11579">
    <property type="entry name" value="PROTEIN-L-ISOASPARTATE O-METHYLTRANSFERASE"/>
    <property type="match status" value="1"/>
</dbReference>
<evidence type="ECO:0000256" key="2">
    <source>
        <dbReference type="ARBA" id="ARBA00005369"/>
    </source>
</evidence>
<comment type="function">
    <text evidence="7">Catalyzes the methyl esterification of L-isoaspartyl residues in peptides and proteins that result from spontaneous decomposition of normal L-aspartyl and L-asparaginyl residues. It plays a role in the repair and/or degradation of damaged proteins.</text>
</comment>
<evidence type="ECO:0000313" key="9">
    <source>
        <dbReference type="Proteomes" id="UP000199041"/>
    </source>
</evidence>
<dbReference type="STRING" id="551991.SAMN05192529_103133"/>
<proteinExistence type="inferred from homology"/>
<gene>
    <name evidence="7" type="primary">pcm</name>
    <name evidence="8" type="ORF">SAMN05192529_103133</name>
</gene>
<organism evidence="8 9">
    <name type="scientific">Arachidicoccus rhizosphaerae</name>
    <dbReference type="NCBI Taxonomy" id="551991"/>
    <lineage>
        <taxon>Bacteria</taxon>
        <taxon>Pseudomonadati</taxon>
        <taxon>Bacteroidota</taxon>
        <taxon>Chitinophagia</taxon>
        <taxon>Chitinophagales</taxon>
        <taxon>Chitinophagaceae</taxon>
        <taxon>Arachidicoccus</taxon>
    </lineage>
</organism>